<dbReference type="GO" id="GO:0010181">
    <property type="term" value="F:FMN binding"/>
    <property type="evidence" value="ECO:0007669"/>
    <property type="project" value="InterPro"/>
</dbReference>
<dbReference type="SUPFAM" id="SSF50475">
    <property type="entry name" value="FMN-binding split barrel"/>
    <property type="match status" value="1"/>
</dbReference>
<comment type="caution">
    <text evidence="2">The sequence shown here is derived from an EMBL/GenBank/DDBJ whole genome shotgun (WGS) entry which is preliminary data.</text>
</comment>
<reference evidence="2" key="2">
    <citation type="journal article" date="2020" name="Nat. Commun.">
        <title>Large-scale genome sequencing of mycorrhizal fungi provides insights into the early evolution of symbiotic traits.</title>
        <authorList>
            <person name="Miyauchi S."/>
            <person name="Kiss E."/>
            <person name="Kuo A."/>
            <person name="Drula E."/>
            <person name="Kohler A."/>
            <person name="Sanchez-Garcia M."/>
            <person name="Morin E."/>
            <person name="Andreopoulos B."/>
            <person name="Barry K.W."/>
            <person name="Bonito G."/>
            <person name="Buee M."/>
            <person name="Carver A."/>
            <person name="Chen C."/>
            <person name="Cichocki N."/>
            <person name="Clum A."/>
            <person name="Culley D."/>
            <person name="Crous P.W."/>
            <person name="Fauchery L."/>
            <person name="Girlanda M."/>
            <person name="Hayes R.D."/>
            <person name="Keri Z."/>
            <person name="LaButti K."/>
            <person name="Lipzen A."/>
            <person name="Lombard V."/>
            <person name="Magnuson J."/>
            <person name="Maillard F."/>
            <person name="Murat C."/>
            <person name="Nolan M."/>
            <person name="Ohm R.A."/>
            <person name="Pangilinan J."/>
            <person name="Pereira M.F."/>
            <person name="Perotto S."/>
            <person name="Peter M."/>
            <person name="Pfister S."/>
            <person name="Riley R."/>
            <person name="Sitrit Y."/>
            <person name="Stielow J.B."/>
            <person name="Szollosi G."/>
            <person name="Zifcakova L."/>
            <person name="Stursova M."/>
            <person name="Spatafora J.W."/>
            <person name="Tedersoo L."/>
            <person name="Vaario L.M."/>
            <person name="Yamada A."/>
            <person name="Yan M."/>
            <person name="Wang P."/>
            <person name="Xu J."/>
            <person name="Bruns T."/>
            <person name="Baldrian P."/>
            <person name="Vilgalys R."/>
            <person name="Dunand C."/>
            <person name="Henrissat B."/>
            <person name="Grigoriev I.V."/>
            <person name="Hibbett D."/>
            <person name="Nagy L.G."/>
            <person name="Martin F.M."/>
        </authorList>
    </citation>
    <scope>NUCLEOTIDE SEQUENCE</scope>
    <source>
        <strain evidence="2">Prilba</strain>
    </source>
</reference>
<dbReference type="Gene3D" id="2.30.110.10">
    <property type="entry name" value="Electron Transport, Fmn-binding Protein, Chain A"/>
    <property type="match status" value="1"/>
</dbReference>
<dbReference type="InterPro" id="IPR024624">
    <property type="entry name" value="Pyridox_Oxase_Alr4036_FMN-bd"/>
</dbReference>
<evidence type="ECO:0000259" key="1">
    <source>
        <dbReference type="Pfam" id="PF12766"/>
    </source>
</evidence>
<protein>
    <submittedName>
        <fullName evidence="2">Pyridoxamine 5'-phosphate oxidase-domain-containing protein</fullName>
    </submittedName>
</protein>
<organism evidence="2 3">
    <name type="scientific">Russula ochroleuca</name>
    <dbReference type="NCBI Taxonomy" id="152965"/>
    <lineage>
        <taxon>Eukaryota</taxon>
        <taxon>Fungi</taxon>
        <taxon>Dikarya</taxon>
        <taxon>Basidiomycota</taxon>
        <taxon>Agaricomycotina</taxon>
        <taxon>Agaricomycetes</taxon>
        <taxon>Russulales</taxon>
        <taxon>Russulaceae</taxon>
        <taxon>Russula</taxon>
    </lineage>
</organism>
<dbReference type="OrthoDB" id="434253at2759"/>
<dbReference type="PANTHER" id="PTHR28243">
    <property type="entry name" value="AGL049CP"/>
    <property type="match status" value="1"/>
</dbReference>
<dbReference type="AlphaFoldDB" id="A0A9P5MXF6"/>
<dbReference type="PANTHER" id="PTHR28243:SF1">
    <property type="entry name" value="PYRIDOXAMINE 5'-PHOSPHATE OXIDASE ALR4036 FAMILY FMN-BINDING DOMAIN-CONTAINING PROTEIN"/>
    <property type="match status" value="1"/>
</dbReference>
<reference evidence="2" key="1">
    <citation type="submission" date="2019-10" db="EMBL/GenBank/DDBJ databases">
        <authorList>
            <consortium name="DOE Joint Genome Institute"/>
            <person name="Kuo A."/>
            <person name="Miyauchi S."/>
            <person name="Kiss E."/>
            <person name="Drula E."/>
            <person name="Kohler A."/>
            <person name="Sanchez-Garcia M."/>
            <person name="Andreopoulos B."/>
            <person name="Barry K.W."/>
            <person name="Bonito G."/>
            <person name="Buee M."/>
            <person name="Carver A."/>
            <person name="Chen C."/>
            <person name="Cichocki N."/>
            <person name="Clum A."/>
            <person name="Culley D."/>
            <person name="Crous P.W."/>
            <person name="Fauchery L."/>
            <person name="Girlanda M."/>
            <person name="Hayes R."/>
            <person name="Keri Z."/>
            <person name="LaButti K."/>
            <person name="Lipzen A."/>
            <person name="Lombard V."/>
            <person name="Magnuson J."/>
            <person name="Maillard F."/>
            <person name="Morin E."/>
            <person name="Murat C."/>
            <person name="Nolan M."/>
            <person name="Ohm R."/>
            <person name="Pangilinan J."/>
            <person name="Pereira M."/>
            <person name="Perotto S."/>
            <person name="Peter M."/>
            <person name="Riley R."/>
            <person name="Sitrit Y."/>
            <person name="Stielow B."/>
            <person name="Szollosi G."/>
            <person name="Zifcakova L."/>
            <person name="Stursova M."/>
            <person name="Spatafora J.W."/>
            <person name="Tedersoo L."/>
            <person name="Vaario L.-M."/>
            <person name="Yamada A."/>
            <person name="Yan M."/>
            <person name="Wang P."/>
            <person name="Xu J."/>
            <person name="Bruns T."/>
            <person name="Baldrian P."/>
            <person name="Vilgalys R."/>
            <person name="Henrissat B."/>
            <person name="Grigoriev I.V."/>
            <person name="Hibbett D."/>
            <person name="Nagy L.G."/>
            <person name="Martin F.M."/>
        </authorList>
    </citation>
    <scope>NUCLEOTIDE SEQUENCE</scope>
    <source>
        <strain evidence="2">Prilba</strain>
    </source>
</reference>
<dbReference type="Pfam" id="PF12766">
    <property type="entry name" value="Pyridox_oxase_2"/>
    <property type="match status" value="1"/>
</dbReference>
<proteinExistence type="predicted"/>
<dbReference type="EMBL" id="WHVB01000007">
    <property type="protein sequence ID" value="KAF8481023.1"/>
    <property type="molecule type" value="Genomic_DNA"/>
</dbReference>
<name>A0A9P5MXF6_9AGAM</name>
<dbReference type="Proteomes" id="UP000759537">
    <property type="component" value="Unassembled WGS sequence"/>
</dbReference>
<gene>
    <name evidence="2" type="ORF">DFH94DRAFT_737441</name>
</gene>
<sequence>MSLKGPRWYTALKQAAQNPNSSLFQLATIDEAGNPHVRSLIHRAFLVPPSCPALPLLVTSTDIRTPKIQQIAHADTVELAWWINATSDQFRISGPARIFAAPEHTISPPVRDAPDCAGIKALEASGIDWETKRRELFDAVSEQMRATWCRPTPGTPLKGGYEEMNDWPVEVPKPSDAKTEKEKELAELALSNYAIIVIEPLNVDWVQIAIKPNRRTFFTREGVHWKEEVVVP</sequence>
<evidence type="ECO:0000313" key="3">
    <source>
        <dbReference type="Proteomes" id="UP000759537"/>
    </source>
</evidence>
<feature type="domain" description="Pyridoxamine 5'-phosphate oxidase Alr4036 family FMN-binding" evidence="1">
    <location>
        <begin position="7"/>
        <end position="99"/>
    </location>
</feature>
<dbReference type="InterPro" id="IPR012349">
    <property type="entry name" value="Split_barrel_FMN-bd"/>
</dbReference>
<evidence type="ECO:0000313" key="2">
    <source>
        <dbReference type="EMBL" id="KAF8481023.1"/>
    </source>
</evidence>
<accession>A0A9P5MXF6</accession>
<keyword evidence="3" id="KW-1185">Reference proteome</keyword>